<feature type="transmembrane region" description="Helical" evidence="7">
    <location>
        <begin position="113"/>
        <end position="133"/>
    </location>
</feature>
<evidence type="ECO:0000256" key="2">
    <source>
        <dbReference type="ARBA" id="ARBA00022485"/>
    </source>
</evidence>
<keyword evidence="6" id="KW-0411">Iron-sulfur</keyword>
<evidence type="ECO:0000313" key="10">
    <source>
        <dbReference type="Proteomes" id="UP000482487"/>
    </source>
</evidence>
<dbReference type="AlphaFoldDB" id="A0A7C9MHY7"/>
<dbReference type="PROSITE" id="PS00198">
    <property type="entry name" value="4FE4S_FER_1"/>
    <property type="match status" value="1"/>
</dbReference>
<evidence type="ECO:0000313" key="9">
    <source>
        <dbReference type="EMBL" id="MYL82848.1"/>
    </source>
</evidence>
<feature type="transmembrane region" description="Helical" evidence="7">
    <location>
        <begin position="183"/>
        <end position="210"/>
    </location>
</feature>
<dbReference type="EMBL" id="WVUD01000008">
    <property type="protein sequence ID" value="MYL82848.1"/>
    <property type="molecule type" value="Genomic_DNA"/>
</dbReference>
<keyword evidence="1" id="KW-0813">Transport</keyword>
<dbReference type="Gene3D" id="3.30.70.20">
    <property type="match status" value="1"/>
</dbReference>
<accession>A0A7C9MHY7</accession>
<organism evidence="9 10">
    <name type="scientific">Solidesulfovibrio aerotolerans</name>
    <dbReference type="NCBI Taxonomy" id="295255"/>
    <lineage>
        <taxon>Bacteria</taxon>
        <taxon>Pseudomonadati</taxon>
        <taxon>Thermodesulfobacteriota</taxon>
        <taxon>Desulfovibrionia</taxon>
        <taxon>Desulfovibrionales</taxon>
        <taxon>Desulfovibrionaceae</taxon>
        <taxon>Solidesulfovibrio</taxon>
    </lineage>
</organism>
<dbReference type="OrthoDB" id="9784262at2"/>
<keyword evidence="10" id="KW-1185">Reference proteome</keyword>
<sequence>MTAAGVLLQILGLLVFAAHSLRLGELGLTASCLALVGLVCSRQGFARLIVGPALLAMGLAFVVVARDMALFRLAAGMPYLRLLAIMAGVVAVCAAGGLFAFSARGQAFYRRGSAAALAQAAAFWLAAGLLALARAKVSFPILLADRFFPGWGLFEITALAGYAAWLTGRMLNAPHTGPLRSRYWAAFSLVFFGQLALGLAGETIFLMTGALHLPVPALIVAGPLYRGGGYFMPILYLSTLLLVGPGWCSHLCYLGAADDACARLGRGTPKRLPGKLGWWRLATLALAVGGALGMRWAGVSTLAAVWAAAIFGGIGLVVMATLSRATGVMVHCTLYCPIGLLGNVLGRISPWRIRIGEGCDGCGRCTRVCRYLALSPADLERGRPGATCTLCGDCVGACPGARIAFRFPGLSSTAARQAFFALVVALHAVFLGVARI</sequence>
<evidence type="ECO:0000256" key="7">
    <source>
        <dbReference type="SAM" id="Phobius"/>
    </source>
</evidence>
<evidence type="ECO:0000259" key="8">
    <source>
        <dbReference type="PROSITE" id="PS51379"/>
    </source>
</evidence>
<keyword evidence="7" id="KW-0812">Transmembrane</keyword>
<dbReference type="Proteomes" id="UP000482487">
    <property type="component" value="Unassembled WGS sequence"/>
</dbReference>
<feature type="transmembrane region" description="Helical" evidence="7">
    <location>
        <begin position="52"/>
        <end position="73"/>
    </location>
</feature>
<dbReference type="RefSeq" id="WP_160959761.1">
    <property type="nucleotide sequence ID" value="NZ_WVUD01000008.1"/>
</dbReference>
<evidence type="ECO:0000256" key="5">
    <source>
        <dbReference type="ARBA" id="ARBA00023004"/>
    </source>
</evidence>
<proteinExistence type="predicted"/>
<name>A0A7C9MHY7_9BACT</name>
<dbReference type="Pfam" id="PF12801">
    <property type="entry name" value="Fer4_5"/>
    <property type="match status" value="1"/>
</dbReference>
<keyword evidence="2" id="KW-0004">4Fe-4S</keyword>
<keyword evidence="7" id="KW-1133">Transmembrane helix</keyword>
<feature type="transmembrane region" description="Helical" evidence="7">
    <location>
        <begin position="277"/>
        <end position="297"/>
    </location>
</feature>
<dbReference type="GO" id="GO:0005886">
    <property type="term" value="C:plasma membrane"/>
    <property type="evidence" value="ECO:0007669"/>
    <property type="project" value="TreeGrafter"/>
</dbReference>
<keyword evidence="3" id="KW-0479">Metal-binding</keyword>
<evidence type="ECO:0000256" key="3">
    <source>
        <dbReference type="ARBA" id="ARBA00022723"/>
    </source>
</evidence>
<keyword evidence="4" id="KW-0249">Electron transport</keyword>
<protein>
    <submittedName>
        <fullName evidence="9">[Fe-S]-binding protein</fullName>
    </submittedName>
</protein>
<dbReference type="GO" id="GO:0046872">
    <property type="term" value="F:metal ion binding"/>
    <property type="evidence" value="ECO:0007669"/>
    <property type="project" value="UniProtKB-KW"/>
</dbReference>
<dbReference type="InterPro" id="IPR051684">
    <property type="entry name" value="Electron_Trans/Redox"/>
</dbReference>
<reference evidence="9 10" key="1">
    <citation type="submission" date="2020-01" db="EMBL/GenBank/DDBJ databases">
        <title>Genome sequence of Desulfovibrio aerotolerans DSM 16695(T).</title>
        <authorList>
            <person name="Karnachuk O."/>
            <person name="Avakyan M."/>
            <person name="Mardanov A."/>
            <person name="Kadnikov V."/>
            <person name="Ravin N."/>
        </authorList>
    </citation>
    <scope>NUCLEOTIDE SEQUENCE [LARGE SCALE GENOMIC DNA]</scope>
    <source>
        <strain evidence="9 10">DSM 16695</strain>
    </source>
</reference>
<feature type="transmembrane region" description="Helical" evidence="7">
    <location>
        <begin position="303"/>
        <end position="322"/>
    </location>
</feature>
<evidence type="ECO:0000256" key="1">
    <source>
        <dbReference type="ARBA" id="ARBA00022448"/>
    </source>
</evidence>
<dbReference type="InterPro" id="IPR017896">
    <property type="entry name" value="4Fe4S_Fe-S-bd"/>
</dbReference>
<dbReference type="PANTHER" id="PTHR30176">
    <property type="entry name" value="FERREDOXIN-TYPE PROTEIN NAPH"/>
    <property type="match status" value="1"/>
</dbReference>
<dbReference type="SUPFAM" id="SSF54862">
    <property type="entry name" value="4Fe-4S ferredoxins"/>
    <property type="match status" value="1"/>
</dbReference>
<feature type="domain" description="4Fe-4S ferredoxin-type" evidence="8">
    <location>
        <begin position="351"/>
        <end position="379"/>
    </location>
</feature>
<dbReference type="PROSITE" id="PS51379">
    <property type="entry name" value="4FE4S_FER_2"/>
    <property type="match status" value="1"/>
</dbReference>
<gene>
    <name evidence="9" type="ORF">GTA51_06820</name>
</gene>
<dbReference type="PANTHER" id="PTHR30176:SF3">
    <property type="entry name" value="FERREDOXIN-TYPE PROTEIN NAPH"/>
    <property type="match status" value="1"/>
</dbReference>
<evidence type="ECO:0000256" key="6">
    <source>
        <dbReference type="ARBA" id="ARBA00023014"/>
    </source>
</evidence>
<dbReference type="GO" id="GO:0051539">
    <property type="term" value="F:4 iron, 4 sulfur cluster binding"/>
    <property type="evidence" value="ECO:0007669"/>
    <property type="project" value="UniProtKB-KW"/>
</dbReference>
<evidence type="ECO:0000256" key="4">
    <source>
        <dbReference type="ARBA" id="ARBA00022982"/>
    </source>
</evidence>
<dbReference type="InterPro" id="IPR017900">
    <property type="entry name" value="4Fe4S_Fe_S_CS"/>
</dbReference>
<feature type="transmembrane region" description="Helical" evidence="7">
    <location>
        <begin position="230"/>
        <end position="256"/>
    </location>
</feature>
<comment type="caution">
    <text evidence="9">The sequence shown here is derived from an EMBL/GenBank/DDBJ whole genome shotgun (WGS) entry which is preliminary data.</text>
</comment>
<keyword evidence="5" id="KW-0408">Iron</keyword>
<keyword evidence="7" id="KW-0472">Membrane</keyword>
<feature type="transmembrane region" description="Helical" evidence="7">
    <location>
        <begin position="79"/>
        <end position="101"/>
    </location>
</feature>
<feature type="transmembrane region" description="Helical" evidence="7">
    <location>
        <begin position="153"/>
        <end position="171"/>
    </location>
</feature>
<feature type="transmembrane region" description="Helical" evidence="7">
    <location>
        <begin position="414"/>
        <end position="434"/>
    </location>
</feature>